<evidence type="ECO:0000313" key="2">
    <source>
        <dbReference type="Proteomes" id="UP000064183"/>
    </source>
</evidence>
<dbReference type="EMBL" id="CP013738">
    <property type="protein sequence ID" value="ALU97881.1"/>
    <property type="molecule type" value="Genomic_DNA"/>
</dbReference>
<organism evidence="1 2">
    <name type="scientific">Streptomyces globisporus C-1027</name>
    <dbReference type="NCBI Taxonomy" id="1172567"/>
    <lineage>
        <taxon>Bacteria</taxon>
        <taxon>Bacillati</taxon>
        <taxon>Actinomycetota</taxon>
        <taxon>Actinomycetes</taxon>
        <taxon>Kitasatosporales</taxon>
        <taxon>Streptomycetaceae</taxon>
        <taxon>Streptomyces</taxon>
    </lineage>
</organism>
<reference evidence="1 2" key="1">
    <citation type="journal article" date="2012" name="J. Bacteriol.">
        <title>Draft genome sequence of Streptomyces globisporus C-1027, which produces an antitumor antibiotic consisting of a nine-membered enediyne with a chromoprotein.</title>
        <authorList>
            <person name="Wang L."/>
            <person name="Wang S."/>
            <person name="He Q."/>
            <person name="Yu T."/>
            <person name="Li Q."/>
            <person name="Hong B."/>
        </authorList>
    </citation>
    <scope>NUCLEOTIDE SEQUENCE [LARGE SCALE GENOMIC DNA]</scope>
    <source>
        <strain evidence="1 2">C-1027</strain>
    </source>
</reference>
<evidence type="ECO:0000313" key="1">
    <source>
        <dbReference type="EMBL" id="ALU97881.1"/>
    </source>
</evidence>
<sequence length="96" mass="10018">MSWASWTTSGVYTGTGGVRTEEAGILSGDLTVHTTWFDGQASVAVQYSGSSDWFTLVGSPVPCPSEEESRSFHQSVVEAVRAGEGARVPPVGAEPA</sequence>
<accession>A0A0U3M0F8</accession>
<dbReference type="STRING" id="1172567.WQO_00905"/>
<dbReference type="RefSeq" id="WP_010060688.1">
    <property type="nucleotide sequence ID" value="NZ_CP013738.1"/>
</dbReference>
<dbReference type="Proteomes" id="UP000064183">
    <property type="component" value="Chromosome"/>
</dbReference>
<name>A0A0U3M0F8_STRGL</name>
<gene>
    <name evidence="1" type="ORF">WQO_00905</name>
</gene>
<dbReference type="KEGG" id="sgb:WQO_00905"/>
<dbReference type="AlphaFoldDB" id="A0A0U3M0F8"/>
<proteinExistence type="predicted"/>
<protein>
    <submittedName>
        <fullName evidence="1">Uncharacterized protein</fullName>
    </submittedName>
</protein>
<dbReference type="GeneID" id="27780843"/>